<dbReference type="InterPro" id="IPR015421">
    <property type="entry name" value="PyrdxlP-dep_Trfase_major"/>
</dbReference>
<evidence type="ECO:0000313" key="7">
    <source>
        <dbReference type="EMBL" id="AOZ45806.1"/>
    </source>
</evidence>
<dbReference type="EMBL" id="CP015970">
    <property type="protein sequence ID" value="AOZ45806.1"/>
    <property type="molecule type" value="Genomic_DNA"/>
</dbReference>
<dbReference type="InterPro" id="IPR049704">
    <property type="entry name" value="Aminotrans_3_PPA_site"/>
</dbReference>
<dbReference type="NCBIfam" id="NF002325">
    <property type="entry name" value="PRK01278.1"/>
    <property type="match status" value="1"/>
</dbReference>
<dbReference type="GO" id="GO:0030170">
    <property type="term" value="F:pyridoxal phosphate binding"/>
    <property type="evidence" value="ECO:0007669"/>
    <property type="project" value="InterPro"/>
</dbReference>
<feature type="binding site" evidence="5">
    <location>
        <position position="145"/>
    </location>
    <ligand>
        <name>pyridoxal 5'-phosphate</name>
        <dbReference type="ChEBI" id="CHEBI:597326"/>
    </ligand>
</feature>
<keyword evidence="1 5" id="KW-0032">Aminotransferase</keyword>
<dbReference type="EC" id="2.6.1.11" evidence="5"/>
<dbReference type="PIRSF" id="PIRSF000521">
    <property type="entry name" value="Transaminase_4ab_Lys_Orn"/>
    <property type="match status" value="1"/>
</dbReference>
<dbReference type="CDD" id="cd00610">
    <property type="entry name" value="OAT_like"/>
    <property type="match status" value="1"/>
</dbReference>
<evidence type="ECO:0000313" key="6">
    <source>
        <dbReference type="EMBL" id="AMS04315.1"/>
    </source>
</evidence>
<gene>
    <name evidence="5 6" type="primary">argD</name>
    <name evidence="7" type="ORF">A8L58_02735</name>
    <name evidence="6" type="ORF">AXH35_01265</name>
</gene>
<comment type="subunit">
    <text evidence="5">Homodimer.</text>
</comment>
<comment type="cofactor">
    <cofactor evidence="5">
        <name>pyridoxal 5'-phosphate</name>
        <dbReference type="ChEBI" id="CHEBI:597326"/>
    </cofactor>
    <text evidence="5">Binds 1 pyridoxal phosphate per subunit.</text>
</comment>
<evidence type="ECO:0000256" key="4">
    <source>
        <dbReference type="ARBA" id="ARBA00022898"/>
    </source>
</evidence>
<dbReference type="GO" id="GO:0003992">
    <property type="term" value="F:N2-acetyl-L-ornithine:2-oxoglutarate 5-aminotransferase activity"/>
    <property type="evidence" value="ECO:0007669"/>
    <property type="project" value="UniProtKB-UniRule"/>
</dbReference>
<dbReference type="Gene3D" id="3.40.640.10">
    <property type="entry name" value="Type I PLP-dependent aspartate aminotransferase-like (Major domain)"/>
    <property type="match status" value="1"/>
</dbReference>
<dbReference type="NCBIfam" id="TIGR00707">
    <property type="entry name" value="argD"/>
    <property type="match status" value="1"/>
</dbReference>
<dbReference type="InterPro" id="IPR004636">
    <property type="entry name" value="AcOrn/SuccOrn_fam"/>
</dbReference>
<keyword evidence="9" id="KW-1185">Reference proteome</keyword>
<feature type="binding site" evidence="5">
    <location>
        <begin position="231"/>
        <end position="234"/>
    </location>
    <ligand>
        <name>pyridoxal 5'-phosphate</name>
        <dbReference type="ChEBI" id="CHEBI:597326"/>
    </ligand>
</feature>
<organism evidence="6 8">
    <name type="scientific">Acidipropionibacterium acidipropionici</name>
    <dbReference type="NCBI Taxonomy" id="1748"/>
    <lineage>
        <taxon>Bacteria</taxon>
        <taxon>Bacillati</taxon>
        <taxon>Actinomycetota</taxon>
        <taxon>Actinomycetes</taxon>
        <taxon>Propionibacteriales</taxon>
        <taxon>Propionibacteriaceae</taxon>
        <taxon>Acidipropionibacterium</taxon>
    </lineage>
</organism>
<dbReference type="EMBL" id="CP014352">
    <property type="protein sequence ID" value="AMS04315.1"/>
    <property type="molecule type" value="Genomic_DNA"/>
</dbReference>
<dbReference type="InterPro" id="IPR015424">
    <property type="entry name" value="PyrdxlP-dep_Trfase"/>
</dbReference>
<proteinExistence type="inferred from homology"/>
<dbReference type="GO" id="GO:0006526">
    <property type="term" value="P:L-arginine biosynthetic process"/>
    <property type="evidence" value="ECO:0007669"/>
    <property type="project" value="UniProtKB-UniRule"/>
</dbReference>
<evidence type="ECO:0000313" key="9">
    <source>
        <dbReference type="Proteomes" id="UP000178666"/>
    </source>
</evidence>
<dbReference type="InterPro" id="IPR015422">
    <property type="entry name" value="PyrdxlP-dep_Trfase_small"/>
</dbReference>
<accession>A0AAC9AMQ4</accession>
<keyword evidence="4 5" id="KW-0663">Pyridoxal phosphate</keyword>
<dbReference type="InterPro" id="IPR005814">
    <property type="entry name" value="Aminotrans_3"/>
</dbReference>
<feature type="binding site" evidence="5">
    <location>
        <position position="148"/>
    </location>
    <ligand>
        <name>N(2)-acetyl-L-ornithine</name>
        <dbReference type="ChEBI" id="CHEBI:57805"/>
    </ligand>
</feature>
<feature type="modified residue" description="N6-(pyridoxal phosphate)lysine" evidence="5">
    <location>
        <position position="260"/>
    </location>
</feature>
<evidence type="ECO:0000256" key="5">
    <source>
        <dbReference type="HAMAP-Rule" id="MF_01107"/>
    </source>
</evidence>
<evidence type="ECO:0000256" key="1">
    <source>
        <dbReference type="ARBA" id="ARBA00022576"/>
    </source>
</evidence>
<comment type="pathway">
    <text evidence="5">Amino-acid biosynthesis; L-arginine biosynthesis; N(2)-acetyl-L-ornithine from L-glutamate: step 4/4.</text>
</comment>
<dbReference type="RefSeq" id="WP_062818839.1">
    <property type="nucleotide sequence ID" value="NZ_CP014352.1"/>
</dbReference>
<reference evidence="6 8" key="2">
    <citation type="submission" date="2016-02" db="EMBL/GenBank/DDBJ databases">
        <title>Complete Genome Sequence of Propionibacterium acidipropionici ATCC 55737.</title>
        <authorList>
            <person name="Luna Flores C.H."/>
            <person name="Nielsen L.K."/>
            <person name="Marcellin E."/>
        </authorList>
    </citation>
    <scope>NUCLEOTIDE SEQUENCE [LARGE SCALE GENOMIC DNA]</scope>
    <source>
        <strain evidence="6 8">ATCC 55737</strain>
    </source>
</reference>
<feature type="binding site" evidence="5">
    <location>
        <begin position="118"/>
        <end position="119"/>
    </location>
    <ligand>
        <name>pyridoxal 5'-phosphate</name>
        <dbReference type="ChEBI" id="CHEBI:597326"/>
    </ligand>
</feature>
<dbReference type="NCBIfam" id="NF002874">
    <property type="entry name" value="PRK03244.1"/>
    <property type="match status" value="1"/>
</dbReference>
<keyword evidence="5" id="KW-0055">Arginine biosynthesis</keyword>
<dbReference type="FunFam" id="3.40.640.10:FF:000004">
    <property type="entry name" value="Acetylornithine aminotransferase"/>
    <property type="match status" value="1"/>
</dbReference>
<evidence type="ECO:0000313" key="8">
    <source>
        <dbReference type="Proteomes" id="UP000075221"/>
    </source>
</evidence>
<feature type="binding site" evidence="5">
    <location>
        <position position="290"/>
    </location>
    <ligand>
        <name>pyridoxal 5'-phosphate</name>
        <dbReference type="ChEBI" id="CHEBI:597326"/>
    </ligand>
</feature>
<dbReference type="PANTHER" id="PTHR11986:SF79">
    <property type="entry name" value="ACETYLORNITHINE AMINOTRANSFERASE, MITOCHONDRIAL"/>
    <property type="match status" value="1"/>
</dbReference>
<evidence type="ECO:0000256" key="2">
    <source>
        <dbReference type="ARBA" id="ARBA00022605"/>
    </source>
</evidence>
<dbReference type="SUPFAM" id="SSF53383">
    <property type="entry name" value="PLP-dependent transferases"/>
    <property type="match status" value="1"/>
</dbReference>
<feature type="binding site" evidence="5">
    <location>
        <position position="289"/>
    </location>
    <ligand>
        <name>N(2)-acetyl-L-ornithine</name>
        <dbReference type="ChEBI" id="CHEBI:57805"/>
    </ligand>
</feature>
<dbReference type="PANTHER" id="PTHR11986">
    <property type="entry name" value="AMINOTRANSFERASE CLASS III"/>
    <property type="match status" value="1"/>
</dbReference>
<dbReference type="Gene3D" id="3.90.1150.10">
    <property type="entry name" value="Aspartate Aminotransferase, domain 1"/>
    <property type="match status" value="1"/>
</dbReference>
<reference evidence="7 9" key="1">
    <citation type="journal article" date="2016" name="Plant Dis.">
        <title>Improved production of propionic acid using genome shuffling.</title>
        <authorList>
            <person name="Luna-Flores C.H."/>
            <person name="Palfreyman R.W."/>
            <person name="Kromer J.O."/>
            <person name="Nielsen L.K."/>
            <person name="Marcellin E."/>
        </authorList>
    </citation>
    <scope>NUCLEOTIDE SEQUENCE [LARGE SCALE GENOMIC DNA]</scope>
    <source>
        <strain evidence="7 9">F3E8</strain>
    </source>
</reference>
<keyword evidence="3 5" id="KW-0808">Transferase</keyword>
<keyword evidence="2 5" id="KW-0028">Amino-acid biosynthesis</keyword>
<dbReference type="AlphaFoldDB" id="A0AAC9AMQ4"/>
<dbReference type="HAMAP" id="MF_01107">
    <property type="entry name" value="ArgD_aminotrans_3"/>
    <property type="match status" value="1"/>
</dbReference>
<sequence>MTETTTDHTDPADQAWGDRYAHSLLGVFGTPQLCLVSGQGCRVTDADGREYLDLLGGIAVNALGYAHPAWVKAVSEQAATLAHVSNFFTTPTQVELAEKLLEIAQAPDGSAVFFSNSGTEANEAALKIVKAHRPGGRVLALEHAFHGRTLGALALTHKEAYRAPFGHLGADVTFIPAGDARALADELDKGDVAGLFIEPVQGEAGVWPLAADYLREARRLTAEHDALLVADEVQCGMGRTGRWFAHQASGITPDVMTLAKALGGGFPIGATVTFGTDNSTILTPGQHGTTFGGNPLACAAGLAVISTIESDGLLENARAVGEHLVTAIVGMSNSQILEVRGQGLLLGIQLASEIAPAVVRAGLERGIILNAANPTTIRLAPPLILEEADADLFVAALPGLLEAANSTENKEN</sequence>
<dbReference type="InterPro" id="IPR050103">
    <property type="entry name" value="Class-III_PLP-dep_AT"/>
</dbReference>
<comment type="catalytic activity">
    <reaction evidence="5">
        <text>N(2)-acetyl-L-ornithine + 2-oxoglutarate = N-acetyl-L-glutamate 5-semialdehyde + L-glutamate</text>
        <dbReference type="Rhea" id="RHEA:18049"/>
        <dbReference type="ChEBI" id="CHEBI:16810"/>
        <dbReference type="ChEBI" id="CHEBI:29123"/>
        <dbReference type="ChEBI" id="CHEBI:29985"/>
        <dbReference type="ChEBI" id="CHEBI:57805"/>
        <dbReference type="EC" id="2.6.1.11"/>
    </reaction>
</comment>
<name>A0AAC9AMQ4_9ACTN</name>
<dbReference type="Pfam" id="PF00202">
    <property type="entry name" value="Aminotran_3"/>
    <property type="match status" value="1"/>
</dbReference>
<protein>
    <recommendedName>
        <fullName evidence="5">Acetylornithine aminotransferase</fullName>
        <shortName evidence="5">ACOAT</shortName>
        <ecNumber evidence="5">2.6.1.11</ecNumber>
    </recommendedName>
</protein>
<evidence type="ECO:0000256" key="3">
    <source>
        <dbReference type="ARBA" id="ARBA00022679"/>
    </source>
</evidence>
<dbReference type="Proteomes" id="UP000075221">
    <property type="component" value="Chromosome"/>
</dbReference>
<comment type="miscellaneous">
    <text evidence="5">May also have succinyldiaminopimelate aminotransferase activity, thus carrying out the corresponding step in lysine biosynthesis.</text>
</comment>
<comment type="similarity">
    <text evidence="5">Belongs to the class-III pyridoxal-phosphate-dependent aminotransferase family. ArgD subfamily.</text>
</comment>
<comment type="subcellular location">
    <subcellularLocation>
        <location evidence="5">Cytoplasm</location>
    </subcellularLocation>
</comment>
<keyword evidence="5" id="KW-0963">Cytoplasm</keyword>
<dbReference type="Proteomes" id="UP000178666">
    <property type="component" value="Chromosome"/>
</dbReference>
<dbReference type="GO" id="GO:0042802">
    <property type="term" value="F:identical protein binding"/>
    <property type="evidence" value="ECO:0007669"/>
    <property type="project" value="TreeGrafter"/>
</dbReference>
<dbReference type="PROSITE" id="PS00600">
    <property type="entry name" value="AA_TRANSFER_CLASS_3"/>
    <property type="match status" value="1"/>
</dbReference>
<dbReference type="GO" id="GO:0005737">
    <property type="term" value="C:cytoplasm"/>
    <property type="evidence" value="ECO:0007669"/>
    <property type="project" value="UniProtKB-SubCell"/>
</dbReference>